<name>A0A9J5Z615_SOLCO</name>
<gene>
    <name evidence="2" type="ORF">H5410_027954</name>
</gene>
<organism evidence="2 3">
    <name type="scientific">Solanum commersonii</name>
    <name type="common">Commerson's wild potato</name>
    <name type="synonym">Commerson's nightshade</name>
    <dbReference type="NCBI Taxonomy" id="4109"/>
    <lineage>
        <taxon>Eukaryota</taxon>
        <taxon>Viridiplantae</taxon>
        <taxon>Streptophyta</taxon>
        <taxon>Embryophyta</taxon>
        <taxon>Tracheophyta</taxon>
        <taxon>Spermatophyta</taxon>
        <taxon>Magnoliopsida</taxon>
        <taxon>eudicotyledons</taxon>
        <taxon>Gunneridae</taxon>
        <taxon>Pentapetalae</taxon>
        <taxon>asterids</taxon>
        <taxon>lamiids</taxon>
        <taxon>Solanales</taxon>
        <taxon>Solanaceae</taxon>
        <taxon>Solanoideae</taxon>
        <taxon>Solaneae</taxon>
        <taxon>Solanum</taxon>
    </lineage>
</organism>
<feature type="domain" description="TIR" evidence="1">
    <location>
        <begin position="1"/>
        <end position="34"/>
    </location>
</feature>
<dbReference type="Proteomes" id="UP000824120">
    <property type="component" value="Chromosome 5"/>
</dbReference>
<evidence type="ECO:0000259" key="1">
    <source>
        <dbReference type="Pfam" id="PF01582"/>
    </source>
</evidence>
<dbReference type="SUPFAM" id="SSF52200">
    <property type="entry name" value="Toll/Interleukin receptor TIR domain"/>
    <property type="match status" value="1"/>
</dbReference>
<feature type="non-terminal residue" evidence="2">
    <location>
        <position position="1"/>
    </location>
</feature>
<dbReference type="InterPro" id="IPR035897">
    <property type="entry name" value="Toll_tir_struct_dom_sf"/>
</dbReference>
<evidence type="ECO:0000313" key="2">
    <source>
        <dbReference type="EMBL" id="KAG5606462.1"/>
    </source>
</evidence>
<dbReference type="InterPro" id="IPR000157">
    <property type="entry name" value="TIR_dom"/>
</dbReference>
<protein>
    <recommendedName>
        <fullName evidence="1">TIR domain-containing protein</fullName>
    </recommendedName>
</protein>
<dbReference type="Pfam" id="PF01582">
    <property type="entry name" value="TIR"/>
    <property type="match status" value="1"/>
</dbReference>
<accession>A0A9J5Z615</accession>
<keyword evidence="3" id="KW-1185">Reference proteome</keyword>
<dbReference type="GO" id="GO:0007165">
    <property type="term" value="P:signal transduction"/>
    <property type="evidence" value="ECO:0007669"/>
    <property type="project" value="InterPro"/>
</dbReference>
<sequence length="86" mass="9674">LEHGASTSDELLKAIEESEATLVVFSKTYAMSRSSELKGQLVKAFAKHELKYKDDVDSACFLADTKENKEMHSLQNILLSELLRKN</sequence>
<dbReference type="AlphaFoldDB" id="A0A9J5Z615"/>
<reference evidence="2 3" key="1">
    <citation type="submission" date="2020-09" db="EMBL/GenBank/DDBJ databases">
        <title>De no assembly of potato wild relative species, Solanum commersonii.</title>
        <authorList>
            <person name="Cho K."/>
        </authorList>
    </citation>
    <scope>NUCLEOTIDE SEQUENCE [LARGE SCALE GENOMIC DNA]</scope>
    <source>
        <strain evidence="2">LZ3.2</strain>
        <tissue evidence="2">Leaf</tissue>
    </source>
</reference>
<dbReference type="Gene3D" id="3.40.50.10140">
    <property type="entry name" value="Toll/interleukin-1 receptor homology (TIR) domain"/>
    <property type="match status" value="1"/>
</dbReference>
<evidence type="ECO:0000313" key="3">
    <source>
        <dbReference type="Proteomes" id="UP000824120"/>
    </source>
</evidence>
<dbReference type="EMBL" id="JACXVP010000005">
    <property type="protein sequence ID" value="KAG5606462.1"/>
    <property type="molecule type" value="Genomic_DNA"/>
</dbReference>
<comment type="caution">
    <text evidence="2">The sequence shown here is derived from an EMBL/GenBank/DDBJ whole genome shotgun (WGS) entry which is preliminary data.</text>
</comment>
<proteinExistence type="predicted"/>